<dbReference type="InterPro" id="IPR029021">
    <property type="entry name" value="Prot-tyrosine_phosphatase-like"/>
</dbReference>
<organism evidence="2 3">
    <name type="scientific">Fistulina hepatica ATCC 64428</name>
    <dbReference type="NCBI Taxonomy" id="1128425"/>
    <lineage>
        <taxon>Eukaryota</taxon>
        <taxon>Fungi</taxon>
        <taxon>Dikarya</taxon>
        <taxon>Basidiomycota</taxon>
        <taxon>Agaricomycotina</taxon>
        <taxon>Agaricomycetes</taxon>
        <taxon>Agaricomycetidae</taxon>
        <taxon>Agaricales</taxon>
        <taxon>Fistulinaceae</taxon>
        <taxon>Fistulina</taxon>
    </lineage>
</organism>
<gene>
    <name evidence="2" type="ORF">FISHEDRAFT_70702</name>
</gene>
<dbReference type="InterPro" id="IPR000387">
    <property type="entry name" value="Tyr_Pase_dom"/>
</dbReference>
<keyword evidence="3" id="KW-1185">Reference proteome</keyword>
<dbReference type="InterPro" id="IPR016130">
    <property type="entry name" value="Tyr_Pase_AS"/>
</dbReference>
<dbReference type="PANTHER" id="PTHR31126:SF1">
    <property type="entry name" value="TYROSINE SPECIFIC PROTEIN PHOSPHATASES DOMAIN-CONTAINING PROTEIN"/>
    <property type="match status" value="1"/>
</dbReference>
<dbReference type="EMBL" id="KN881650">
    <property type="protein sequence ID" value="KIY51470.1"/>
    <property type="molecule type" value="Genomic_DNA"/>
</dbReference>
<dbReference type="PROSITE" id="PS50056">
    <property type="entry name" value="TYR_PHOSPHATASE_2"/>
    <property type="match status" value="1"/>
</dbReference>
<feature type="domain" description="Tyrosine specific protein phosphatases" evidence="1">
    <location>
        <begin position="125"/>
        <end position="172"/>
    </location>
</feature>
<protein>
    <recommendedName>
        <fullName evidence="1">Tyrosine specific protein phosphatases domain-containing protein</fullName>
    </recommendedName>
</protein>
<dbReference type="Gene3D" id="3.90.190.10">
    <property type="entry name" value="Protein tyrosine phosphatase superfamily"/>
    <property type="match status" value="1"/>
</dbReference>
<dbReference type="GO" id="GO:0004721">
    <property type="term" value="F:phosphoprotein phosphatase activity"/>
    <property type="evidence" value="ECO:0007669"/>
    <property type="project" value="InterPro"/>
</dbReference>
<dbReference type="Pfam" id="PF13350">
    <property type="entry name" value="Y_phosphatase3"/>
    <property type="match status" value="1"/>
</dbReference>
<evidence type="ECO:0000259" key="1">
    <source>
        <dbReference type="PROSITE" id="PS50056"/>
    </source>
</evidence>
<name>A0A0D7AHW9_9AGAR</name>
<dbReference type="SUPFAM" id="SSF52799">
    <property type="entry name" value="(Phosphotyrosine protein) phosphatases II"/>
    <property type="match status" value="1"/>
</dbReference>
<dbReference type="PANTHER" id="PTHR31126">
    <property type="entry name" value="TYROSINE-PROTEIN PHOSPHATASE"/>
    <property type="match status" value="1"/>
</dbReference>
<proteinExistence type="predicted"/>
<dbReference type="OrthoDB" id="9988524at2759"/>
<evidence type="ECO:0000313" key="2">
    <source>
        <dbReference type="EMBL" id="KIY51470.1"/>
    </source>
</evidence>
<reference evidence="2 3" key="1">
    <citation type="journal article" date="2015" name="Fungal Genet. Biol.">
        <title>Evolution of novel wood decay mechanisms in Agaricales revealed by the genome sequences of Fistulina hepatica and Cylindrobasidium torrendii.</title>
        <authorList>
            <person name="Floudas D."/>
            <person name="Held B.W."/>
            <person name="Riley R."/>
            <person name="Nagy L.G."/>
            <person name="Koehler G."/>
            <person name="Ransdell A.S."/>
            <person name="Younus H."/>
            <person name="Chow J."/>
            <person name="Chiniquy J."/>
            <person name="Lipzen A."/>
            <person name="Tritt A."/>
            <person name="Sun H."/>
            <person name="Haridas S."/>
            <person name="LaButti K."/>
            <person name="Ohm R.A."/>
            <person name="Kues U."/>
            <person name="Blanchette R.A."/>
            <person name="Grigoriev I.V."/>
            <person name="Minto R.E."/>
            <person name="Hibbett D.S."/>
        </authorList>
    </citation>
    <scope>NUCLEOTIDE SEQUENCE [LARGE SCALE GENOMIC DNA]</scope>
    <source>
        <strain evidence="2 3">ATCC 64428</strain>
    </source>
</reference>
<accession>A0A0D7AHW9</accession>
<dbReference type="Proteomes" id="UP000054144">
    <property type="component" value="Unassembled WGS sequence"/>
</dbReference>
<dbReference type="AlphaFoldDB" id="A0A0D7AHW9"/>
<evidence type="ECO:0000313" key="3">
    <source>
        <dbReference type="Proteomes" id="UP000054144"/>
    </source>
</evidence>
<dbReference type="InterPro" id="IPR026893">
    <property type="entry name" value="Tyr/Ser_Pase_IphP-type"/>
</dbReference>
<sequence length="256" mass="27765">MSNPPFVAVEGSINFRGVGGFAVDLRAVKPNLFYRSGDLSQVTEAGKQKLRELGIRQVFDLRKDVEIASFNAPPLSAEGITCTRLVISETSHDPVSLASRLKEFDTDELNAFLSMYLEMLEDGTPTYGTLVRHVMEYPNSPCLVHCTGGKDRTGIFAAVILMALGVSDADIIADYALTTVGLAPALPLMMMRLEKHPAYMGNVQGAIKMGSSRPETMSAFLDMIRTKYGGGAQYLQTRAGFSGEDIQKLKDACLVG</sequence>
<dbReference type="PROSITE" id="PS00383">
    <property type="entry name" value="TYR_PHOSPHATASE_1"/>
    <property type="match status" value="1"/>
</dbReference>